<organism evidence="2">
    <name type="scientific">Phaedusa dichroa</name>
    <dbReference type="NCBI Taxonomy" id="1885796"/>
    <lineage>
        <taxon>Eukaryota</taxon>
        <taxon>Metazoa</taxon>
        <taxon>Spiralia</taxon>
        <taxon>Lophotrochozoa</taxon>
        <taxon>Mollusca</taxon>
        <taxon>Gastropoda</taxon>
        <taxon>Heterobranchia</taxon>
        <taxon>Euthyneura</taxon>
        <taxon>Panpulmonata</taxon>
        <taxon>Eupulmonata</taxon>
        <taxon>Stylommatophora</taxon>
        <taxon>Helicina</taxon>
        <taxon>Clausilioidea</taxon>
        <taxon>Clausiliidae</taxon>
        <taxon>Phaedusinae</taxon>
        <taxon>Phaedusa</taxon>
    </lineage>
</organism>
<keyword evidence="1" id="KW-0472">Membrane</keyword>
<feature type="transmembrane region" description="Helical" evidence="1">
    <location>
        <begin position="6"/>
        <end position="22"/>
    </location>
</feature>
<feature type="transmembrane region" description="Helical" evidence="1">
    <location>
        <begin position="56"/>
        <end position="79"/>
    </location>
</feature>
<feature type="transmembrane region" description="Helical" evidence="1">
    <location>
        <begin position="29"/>
        <end position="50"/>
    </location>
</feature>
<geneLocation type="mitochondrion" evidence="2"/>
<evidence type="ECO:0000256" key="1">
    <source>
        <dbReference type="SAM" id="Phobius"/>
    </source>
</evidence>
<gene>
    <name evidence="2" type="primary">ND4L</name>
</gene>
<evidence type="ECO:0000313" key="2">
    <source>
        <dbReference type="EMBL" id="BBA10763.1"/>
    </source>
</evidence>
<name>A0A224AAV2_9EUPU</name>
<dbReference type="AlphaFoldDB" id="A0A224AAV2"/>
<accession>A0A224AAV2</accession>
<dbReference type="Gene3D" id="1.10.287.3510">
    <property type="match status" value="1"/>
</dbReference>
<protein>
    <submittedName>
        <fullName evidence="2">NADH dehydrogenase subunit 4L</fullName>
    </submittedName>
</protein>
<keyword evidence="2" id="KW-0496">Mitochondrion</keyword>
<keyword evidence="1" id="KW-0812">Transmembrane</keyword>
<reference evidence="2" key="1">
    <citation type="journal article" date="2017" name="Zool. J. Linn. Soc.">
        <title>Molecular phylogeny, frequent parallel evolution and new system of Japanese clausiliid land snails (Gastropoda: Stylommatophora).</title>
        <authorList>
            <person name="Motochin R."/>
            <person name="Wang M."/>
            <person name="Ueshima R."/>
        </authorList>
    </citation>
    <scope>NUCLEOTIDE SEQUENCE</scope>
    <source>
        <strain evidence="2">S738</strain>
        <tissue evidence="2">Muscle</tissue>
    </source>
</reference>
<proteinExistence type="predicted"/>
<keyword evidence="1" id="KW-1133">Transmembrane helix</keyword>
<dbReference type="EMBL" id="LC172129">
    <property type="protein sequence ID" value="BBA10763.1"/>
    <property type="molecule type" value="Genomic_DNA"/>
</dbReference>
<sequence length="92" mass="10231">MFIMSVLSLIMFTMILLFFLIYKHLLSALLILETIMLTDLILMILLTLVMMGNVDFYRMVLSFAVGEAASGLAILSSLIKTKGNDLISVSHS</sequence>